<dbReference type="Proteomes" id="UP000185146">
    <property type="component" value="Chromosome"/>
</dbReference>
<gene>
    <name evidence="1" type="ORF">BL240_09295</name>
</gene>
<protein>
    <submittedName>
        <fullName evidence="1">Uncharacterized protein</fullName>
    </submittedName>
</protein>
<proteinExistence type="predicted"/>
<evidence type="ECO:0000313" key="2">
    <source>
        <dbReference type="Proteomes" id="UP000185146"/>
    </source>
</evidence>
<dbReference type="AlphaFoldDB" id="A0A1L5PNB4"/>
<sequence>MHQTIQSNTVALAPQNANHDFVARNHFEQAESAARQVRAQYSRQSKRQLVRECLQHLHAFLAAPRPGVAHE</sequence>
<evidence type="ECO:0000313" key="1">
    <source>
        <dbReference type="EMBL" id="APO81629.1"/>
    </source>
</evidence>
<organism evidence="1 2">
    <name type="scientific">Pseudomonas putida</name>
    <name type="common">Arthrobacter siderocapsulatus</name>
    <dbReference type="NCBI Taxonomy" id="303"/>
    <lineage>
        <taxon>Bacteria</taxon>
        <taxon>Pseudomonadati</taxon>
        <taxon>Pseudomonadota</taxon>
        <taxon>Gammaproteobacteria</taxon>
        <taxon>Pseudomonadales</taxon>
        <taxon>Pseudomonadaceae</taxon>
        <taxon>Pseudomonas</taxon>
    </lineage>
</organism>
<dbReference type="EMBL" id="CP018743">
    <property type="protein sequence ID" value="APO81629.1"/>
    <property type="molecule type" value="Genomic_DNA"/>
</dbReference>
<accession>A0A1L5PNB4</accession>
<reference evidence="1 2" key="1">
    <citation type="submission" date="2016-12" db="EMBL/GenBank/DDBJ databases">
        <title>Draft Genome Sequence of Mercury Resistant Pseudomonas DRA525.</title>
        <authorList>
            <person name="Drace K.M."/>
        </authorList>
    </citation>
    <scope>NUCLEOTIDE SEQUENCE [LARGE SCALE GENOMIC DNA]</scope>
    <source>
        <strain evidence="1 2">DRA525</strain>
    </source>
</reference>
<name>A0A1L5PNB4_PSEPU</name>